<sequence>MRMEQGIKSFALVGAVGACIFATVPLWFGFFGDSTFVTTVDVLAQTLLLIGMAGIYTGNSDKLGKLGLVATLLMMISFVFMVFMKMASGFFKPILNEYAPEAVTGNMIPSPLGEIIGITMMFFPLSTVLFGLSVLLSKLPRRKTLGIALMAGPFGFLLPFGIYVTPIVFAAAYFTLTSYVWGNLRKQLISDTSELGFDRV</sequence>
<gene>
    <name evidence="2" type="ORF">ICC18_07455</name>
</gene>
<organism evidence="2 3">
    <name type="scientific">Paenibacillus sedimenti</name>
    <dbReference type="NCBI Taxonomy" id="2770274"/>
    <lineage>
        <taxon>Bacteria</taxon>
        <taxon>Bacillati</taxon>
        <taxon>Bacillota</taxon>
        <taxon>Bacilli</taxon>
        <taxon>Bacillales</taxon>
        <taxon>Paenibacillaceae</taxon>
        <taxon>Paenibacillus</taxon>
    </lineage>
</organism>
<reference evidence="2" key="1">
    <citation type="submission" date="2020-09" db="EMBL/GenBank/DDBJ databases">
        <title>Draft Genome Sequence of Paenibacillus sp. WST5.</title>
        <authorList>
            <person name="Bao Z."/>
        </authorList>
    </citation>
    <scope>NUCLEOTIDE SEQUENCE</scope>
    <source>
        <strain evidence="2">WST5</strain>
    </source>
</reference>
<dbReference type="AlphaFoldDB" id="A0A926QIX5"/>
<protein>
    <submittedName>
        <fullName evidence="2">Uncharacterized protein</fullName>
    </submittedName>
</protein>
<feature type="transmembrane region" description="Helical" evidence="1">
    <location>
        <begin position="68"/>
        <end position="95"/>
    </location>
</feature>
<evidence type="ECO:0000313" key="2">
    <source>
        <dbReference type="EMBL" id="MBD0379944.1"/>
    </source>
</evidence>
<evidence type="ECO:0000313" key="3">
    <source>
        <dbReference type="Proteomes" id="UP000650466"/>
    </source>
</evidence>
<proteinExistence type="predicted"/>
<accession>A0A926QIX5</accession>
<dbReference type="RefSeq" id="WP_188173722.1">
    <property type="nucleotide sequence ID" value="NZ_JACVVD010000002.1"/>
</dbReference>
<comment type="caution">
    <text evidence="2">The sequence shown here is derived from an EMBL/GenBank/DDBJ whole genome shotgun (WGS) entry which is preliminary data.</text>
</comment>
<feature type="transmembrane region" description="Helical" evidence="1">
    <location>
        <begin position="36"/>
        <end position="56"/>
    </location>
</feature>
<name>A0A926QIX5_9BACL</name>
<feature type="transmembrane region" description="Helical" evidence="1">
    <location>
        <begin position="115"/>
        <end position="136"/>
    </location>
</feature>
<keyword evidence="1" id="KW-1133">Transmembrane helix</keyword>
<dbReference type="Proteomes" id="UP000650466">
    <property type="component" value="Unassembled WGS sequence"/>
</dbReference>
<dbReference type="PROSITE" id="PS51257">
    <property type="entry name" value="PROKAR_LIPOPROTEIN"/>
    <property type="match status" value="1"/>
</dbReference>
<feature type="transmembrane region" description="Helical" evidence="1">
    <location>
        <begin position="148"/>
        <end position="174"/>
    </location>
</feature>
<keyword evidence="1" id="KW-0472">Membrane</keyword>
<evidence type="ECO:0000256" key="1">
    <source>
        <dbReference type="SAM" id="Phobius"/>
    </source>
</evidence>
<dbReference type="EMBL" id="JACVVD010000002">
    <property type="protein sequence ID" value="MBD0379944.1"/>
    <property type="molecule type" value="Genomic_DNA"/>
</dbReference>
<keyword evidence="1" id="KW-0812">Transmembrane</keyword>
<feature type="transmembrane region" description="Helical" evidence="1">
    <location>
        <begin position="12"/>
        <end position="30"/>
    </location>
</feature>
<keyword evidence="3" id="KW-1185">Reference proteome</keyword>